<feature type="compositionally biased region" description="Basic and acidic residues" evidence="1">
    <location>
        <begin position="106"/>
        <end position="126"/>
    </location>
</feature>
<evidence type="ECO:0000313" key="2">
    <source>
        <dbReference type="EMBL" id="KAL0915807.1"/>
    </source>
</evidence>
<dbReference type="EMBL" id="JANQDX010000011">
    <property type="protein sequence ID" value="KAL0915807.1"/>
    <property type="molecule type" value="Genomic_DNA"/>
</dbReference>
<dbReference type="Proteomes" id="UP001552299">
    <property type="component" value="Unassembled WGS sequence"/>
</dbReference>
<reference evidence="2 3" key="1">
    <citation type="journal article" date="2024" name="Plant Biotechnol. J.">
        <title>Dendrobium thyrsiflorum genome and its molecular insights into genes involved in important horticultural traits.</title>
        <authorList>
            <person name="Chen B."/>
            <person name="Wang J.Y."/>
            <person name="Zheng P.J."/>
            <person name="Li K.L."/>
            <person name="Liang Y.M."/>
            <person name="Chen X.F."/>
            <person name="Zhang C."/>
            <person name="Zhao X."/>
            <person name="He X."/>
            <person name="Zhang G.Q."/>
            <person name="Liu Z.J."/>
            <person name="Xu Q."/>
        </authorList>
    </citation>
    <scope>NUCLEOTIDE SEQUENCE [LARGE SCALE GENOMIC DNA]</scope>
    <source>
        <strain evidence="2">GZMU011</strain>
    </source>
</reference>
<feature type="compositionally biased region" description="Polar residues" evidence="1">
    <location>
        <begin position="89"/>
        <end position="105"/>
    </location>
</feature>
<dbReference type="AlphaFoldDB" id="A0ABD0UZA3"/>
<organism evidence="2 3">
    <name type="scientific">Dendrobium thyrsiflorum</name>
    <name type="common">Pinecone-like raceme dendrobium</name>
    <name type="synonym">Orchid</name>
    <dbReference type="NCBI Taxonomy" id="117978"/>
    <lineage>
        <taxon>Eukaryota</taxon>
        <taxon>Viridiplantae</taxon>
        <taxon>Streptophyta</taxon>
        <taxon>Embryophyta</taxon>
        <taxon>Tracheophyta</taxon>
        <taxon>Spermatophyta</taxon>
        <taxon>Magnoliopsida</taxon>
        <taxon>Liliopsida</taxon>
        <taxon>Asparagales</taxon>
        <taxon>Orchidaceae</taxon>
        <taxon>Epidendroideae</taxon>
        <taxon>Malaxideae</taxon>
        <taxon>Dendrobiinae</taxon>
        <taxon>Dendrobium</taxon>
    </lineage>
</organism>
<protein>
    <submittedName>
        <fullName evidence="2">Uncharacterized protein</fullName>
    </submittedName>
</protein>
<feature type="region of interest" description="Disordered" evidence="1">
    <location>
        <begin position="40"/>
        <end position="126"/>
    </location>
</feature>
<accession>A0ABD0UZA3</accession>
<name>A0ABD0UZA3_DENTH</name>
<comment type="caution">
    <text evidence="2">The sequence shown here is derived from an EMBL/GenBank/DDBJ whole genome shotgun (WGS) entry which is preliminary data.</text>
</comment>
<keyword evidence="3" id="KW-1185">Reference proteome</keyword>
<gene>
    <name evidence="2" type="ORF">M5K25_013266</name>
</gene>
<proteinExistence type="predicted"/>
<sequence length="126" mass="14075">MDGHFSQELQMCGVWTPSRRSHFYATAFFVGTPVEELGVPRRWRPRRGPSKTIGDRGAYTEDHTTTGAIIPSPVRAPDVAPVPHHIEISQPSYRRASSQQATPSRRSVDARPPLKDLGESTQEPRD</sequence>
<evidence type="ECO:0000256" key="1">
    <source>
        <dbReference type="SAM" id="MobiDB-lite"/>
    </source>
</evidence>
<evidence type="ECO:0000313" key="3">
    <source>
        <dbReference type="Proteomes" id="UP001552299"/>
    </source>
</evidence>